<sequence length="131" mass="13387">MTVSASISSKSNCKFSTIAPATISLAINPTNTLPVSGSVVWSFKCAGSADPAVYVVSASNGANFFNGERRMKHATTATEFLPYSLGFTPSSGSAAKNAVVNVTITATVAPAAYTSALVGLYSDTVQISLDP</sequence>
<evidence type="ECO:0000259" key="1">
    <source>
        <dbReference type="Pfam" id="PF05229"/>
    </source>
</evidence>
<dbReference type="RefSeq" id="WP_200786458.1">
    <property type="nucleotide sequence ID" value="NZ_JAEDAO010000001.1"/>
</dbReference>
<evidence type="ECO:0000313" key="3">
    <source>
        <dbReference type="Proteomes" id="UP000617041"/>
    </source>
</evidence>
<keyword evidence="2" id="KW-0167">Capsid protein</keyword>
<evidence type="ECO:0000313" key="2">
    <source>
        <dbReference type="EMBL" id="MBK0391655.1"/>
    </source>
</evidence>
<name>A0A934PWA0_9BURK</name>
<keyword evidence="2" id="KW-0946">Virion</keyword>
<protein>
    <submittedName>
        <fullName evidence="2">Spore coat protein U domain-containing protein</fullName>
    </submittedName>
</protein>
<keyword evidence="3" id="KW-1185">Reference proteome</keyword>
<organism evidence="2 3">
    <name type="scientific">Ramlibacter algicola</name>
    <dbReference type="NCBI Taxonomy" id="2795217"/>
    <lineage>
        <taxon>Bacteria</taxon>
        <taxon>Pseudomonadati</taxon>
        <taxon>Pseudomonadota</taxon>
        <taxon>Betaproteobacteria</taxon>
        <taxon>Burkholderiales</taxon>
        <taxon>Comamonadaceae</taxon>
        <taxon>Ramlibacter</taxon>
    </lineage>
</organism>
<comment type="caution">
    <text evidence="2">The sequence shown here is derived from an EMBL/GenBank/DDBJ whole genome shotgun (WGS) entry which is preliminary data.</text>
</comment>
<reference evidence="2" key="1">
    <citation type="submission" date="2020-12" db="EMBL/GenBank/DDBJ databases">
        <title>Ramlibacter sp. nov., isolated from a freshwater alga, Cryptomonas.</title>
        <authorList>
            <person name="Kim H.M."/>
            <person name="Jeon C.O."/>
        </authorList>
    </citation>
    <scope>NUCLEOTIDE SEQUENCE</scope>
    <source>
        <strain evidence="2">CrO1</strain>
    </source>
</reference>
<dbReference type="InterPro" id="IPR007893">
    <property type="entry name" value="Spore_coat_U/FanG"/>
</dbReference>
<proteinExistence type="predicted"/>
<dbReference type="EMBL" id="JAEDAO010000001">
    <property type="protein sequence ID" value="MBK0391655.1"/>
    <property type="molecule type" value="Genomic_DNA"/>
</dbReference>
<dbReference type="Proteomes" id="UP000617041">
    <property type="component" value="Unassembled WGS sequence"/>
</dbReference>
<feature type="domain" description="Spore coat protein U/FanG" evidence="1">
    <location>
        <begin position="2"/>
        <end position="127"/>
    </location>
</feature>
<gene>
    <name evidence="2" type="ORF">I8E28_03550</name>
</gene>
<accession>A0A934PWA0</accession>
<dbReference type="AlphaFoldDB" id="A0A934PWA0"/>
<dbReference type="Pfam" id="PF05229">
    <property type="entry name" value="SCPU"/>
    <property type="match status" value="1"/>
</dbReference>